<reference evidence="6" key="1">
    <citation type="submission" date="2022-07" db="EMBL/GenBank/DDBJ databases">
        <title>Alkalimarinus sp. nov., isolated from gut of a Alitta virens.</title>
        <authorList>
            <person name="Yang A.I."/>
            <person name="Shin N.-R."/>
        </authorList>
    </citation>
    <scope>NUCLEOTIDE SEQUENCE</scope>
    <source>
        <strain evidence="6">FA028</strain>
    </source>
</reference>
<evidence type="ECO:0000256" key="4">
    <source>
        <dbReference type="ARBA" id="ARBA00023136"/>
    </source>
</evidence>
<keyword evidence="3 5" id="KW-1133">Transmembrane helix</keyword>
<dbReference type="Proteomes" id="UP001164472">
    <property type="component" value="Chromosome"/>
</dbReference>
<accession>A0A9E8HLB5</accession>
<dbReference type="KEGG" id="asem:NNL22_08305"/>
<evidence type="ECO:0000256" key="1">
    <source>
        <dbReference type="ARBA" id="ARBA00004127"/>
    </source>
</evidence>
<dbReference type="Pfam" id="PF04191">
    <property type="entry name" value="PEMT"/>
    <property type="match status" value="1"/>
</dbReference>
<dbReference type="GO" id="GO:0016740">
    <property type="term" value="F:transferase activity"/>
    <property type="evidence" value="ECO:0007669"/>
    <property type="project" value="UniProtKB-ARBA"/>
</dbReference>
<organism evidence="6 7">
    <name type="scientific">Alkalimarinus sediminis</name>
    <dbReference type="NCBI Taxonomy" id="1632866"/>
    <lineage>
        <taxon>Bacteria</taxon>
        <taxon>Pseudomonadati</taxon>
        <taxon>Pseudomonadota</taxon>
        <taxon>Gammaproteobacteria</taxon>
        <taxon>Alteromonadales</taxon>
        <taxon>Alteromonadaceae</taxon>
        <taxon>Alkalimarinus</taxon>
    </lineage>
</organism>
<dbReference type="PANTHER" id="PTHR12714:SF24">
    <property type="entry name" value="SLR1182 PROTEIN"/>
    <property type="match status" value="1"/>
</dbReference>
<dbReference type="RefSeq" id="WP_251812807.1">
    <property type="nucleotide sequence ID" value="NZ_CP101527.1"/>
</dbReference>
<evidence type="ECO:0000256" key="5">
    <source>
        <dbReference type="SAM" id="Phobius"/>
    </source>
</evidence>
<evidence type="ECO:0000256" key="3">
    <source>
        <dbReference type="ARBA" id="ARBA00022989"/>
    </source>
</evidence>
<sequence>MSNLELKVPPVLLVVIFAIGMWWVAQLTGQQMLLIDLKWLLSPFFAVTGVVFPLMGVISFKRAETTVNPVTPNASTALVTSGIYRYSRNPMYVGFLFLLMAWGLLLANIWAILLTVFFVFYLSRFQIQPEEKALRNSFGAAFYDYEQRVRRWL</sequence>
<name>A0A9E8HLB5_9ALTE</name>
<keyword evidence="4 5" id="KW-0472">Membrane</keyword>
<proteinExistence type="predicted"/>
<keyword evidence="2 5" id="KW-0812">Transmembrane</keyword>
<feature type="transmembrane region" description="Helical" evidence="5">
    <location>
        <begin position="37"/>
        <end position="60"/>
    </location>
</feature>
<dbReference type="PANTHER" id="PTHR12714">
    <property type="entry name" value="PROTEIN-S ISOPRENYLCYSTEINE O-METHYLTRANSFERASE"/>
    <property type="match status" value="1"/>
</dbReference>
<comment type="subcellular location">
    <subcellularLocation>
        <location evidence="1">Endomembrane system</location>
        <topology evidence="1">Multi-pass membrane protein</topology>
    </subcellularLocation>
</comment>
<evidence type="ECO:0000313" key="7">
    <source>
        <dbReference type="Proteomes" id="UP001164472"/>
    </source>
</evidence>
<gene>
    <name evidence="6" type="ORF">NNL22_08305</name>
</gene>
<feature type="transmembrane region" description="Helical" evidence="5">
    <location>
        <begin position="6"/>
        <end position="25"/>
    </location>
</feature>
<dbReference type="InterPro" id="IPR007318">
    <property type="entry name" value="Phopholipid_MeTrfase"/>
</dbReference>
<dbReference type="EMBL" id="CP101527">
    <property type="protein sequence ID" value="UZW76569.1"/>
    <property type="molecule type" value="Genomic_DNA"/>
</dbReference>
<keyword evidence="7" id="KW-1185">Reference proteome</keyword>
<protein>
    <submittedName>
        <fullName evidence="6">Isoprenylcysteine carboxylmethyltransferase family protein</fullName>
    </submittedName>
</protein>
<dbReference type="AlphaFoldDB" id="A0A9E8HLB5"/>
<dbReference type="Gene3D" id="1.20.120.1630">
    <property type="match status" value="1"/>
</dbReference>
<evidence type="ECO:0000313" key="6">
    <source>
        <dbReference type="EMBL" id="UZW76569.1"/>
    </source>
</evidence>
<evidence type="ECO:0000256" key="2">
    <source>
        <dbReference type="ARBA" id="ARBA00022692"/>
    </source>
</evidence>
<feature type="transmembrane region" description="Helical" evidence="5">
    <location>
        <begin position="95"/>
        <end position="122"/>
    </location>
</feature>
<dbReference type="GO" id="GO:0012505">
    <property type="term" value="C:endomembrane system"/>
    <property type="evidence" value="ECO:0007669"/>
    <property type="project" value="UniProtKB-SubCell"/>
</dbReference>